<evidence type="ECO:0000313" key="8">
    <source>
        <dbReference type="Proteomes" id="UP000450676"/>
    </source>
</evidence>
<keyword evidence="5" id="KW-0472">Membrane</keyword>
<feature type="transmembrane region" description="Helical" evidence="5">
    <location>
        <begin position="12"/>
        <end position="33"/>
    </location>
</feature>
<reference evidence="7 8" key="1">
    <citation type="submission" date="2019-12" db="EMBL/GenBank/DDBJ databases">
        <title>Novel species isolated from a subtropical stream in China.</title>
        <authorList>
            <person name="Lu H."/>
        </authorList>
    </citation>
    <scope>NUCLEOTIDE SEQUENCE [LARGE SCALE GENOMIC DNA]</scope>
    <source>
        <strain evidence="7 8">FT127W</strain>
    </source>
</reference>
<comment type="caution">
    <text evidence="7">The sequence shown here is derived from an EMBL/GenBank/DDBJ whole genome shotgun (WGS) entry which is preliminary data.</text>
</comment>
<sequence>MFKHMKMETRLHVGLGGIVILVILLGLTAFASLTSLHGHWNSIETVTLARKDAVMAIVASHGRATHNFKNYVLRGGDYAGKFRAEIAEIDKAVNGYLSGTDLTREEQTLLNDILAATKEYSVQMAHLEALREKGATVAELDKAVKGADAAITGASARLREVNAAETKAESDEMSDIAQQAKRVILGFAVVIAVLGCGLAVWISRSLSSIVRDIQQVAAVLASASGEVSATAQSLSQASSEQAASVEETSASIEQMTASISQNAENARVTDGIATKAAQEAAKGGEVVKATAAAMRQIAKKVSIIDDIAYQTNLLALNAAIEAARAHEHGKGFAVVAAEVRKLAERSQVAAQEIGEVAANSVELAEQAGVLLEAMVPNIRRTSDLVQEIAAASEEQSAGVGQINSAVVQLSQATQTNAASSEELAATSEEMNTQADHLAQLMALFKRYAIDGQPDRSNVRSVKSGKPRAHRSAVQPAGLAPGAAGLDESQFTKF</sequence>
<feature type="transmembrane region" description="Helical" evidence="5">
    <location>
        <begin position="183"/>
        <end position="202"/>
    </location>
</feature>
<protein>
    <submittedName>
        <fullName evidence="7">Methyl-accepting chemotaxis protein</fullName>
    </submittedName>
</protein>
<keyword evidence="5" id="KW-0812">Transmembrane</keyword>
<evidence type="ECO:0000256" key="4">
    <source>
        <dbReference type="SAM" id="MobiDB-lite"/>
    </source>
</evidence>
<gene>
    <name evidence="7" type="ORF">GTP77_05975</name>
</gene>
<dbReference type="RefSeq" id="WP_161071262.1">
    <property type="nucleotide sequence ID" value="NZ_CP086370.1"/>
</dbReference>
<feature type="compositionally biased region" description="Low complexity" evidence="4">
    <location>
        <begin position="475"/>
        <end position="485"/>
    </location>
</feature>
<keyword evidence="5" id="KW-1133">Transmembrane helix</keyword>
<keyword evidence="3" id="KW-0807">Transducer</keyword>
<evidence type="ECO:0000256" key="3">
    <source>
        <dbReference type="PROSITE-ProRule" id="PRU00284"/>
    </source>
</evidence>
<dbReference type="EMBL" id="WWCU01000004">
    <property type="protein sequence ID" value="MYN06882.1"/>
    <property type="molecule type" value="Genomic_DNA"/>
</dbReference>
<dbReference type="InterPro" id="IPR051310">
    <property type="entry name" value="MCP_chemotaxis"/>
</dbReference>
<dbReference type="GO" id="GO:0007165">
    <property type="term" value="P:signal transduction"/>
    <property type="evidence" value="ECO:0007669"/>
    <property type="project" value="UniProtKB-KW"/>
</dbReference>
<evidence type="ECO:0000256" key="2">
    <source>
        <dbReference type="ARBA" id="ARBA00029447"/>
    </source>
</evidence>
<dbReference type="Proteomes" id="UP000450676">
    <property type="component" value="Unassembled WGS sequence"/>
</dbReference>
<dbReference type="SMART" id="SM00283">
    <property type="entry name" value="MA"/>
    <property type="match status" value="1"/>
</dbReference>
<feature type="region of interest" description="Disordered" evidence="4">
    <location>
        <begin position="454"/>
        <end position="493"/>
    </location>
</feature>
<dbReference type="PANTHER" id="PTHR43531">
    <property type="entry name" value="PROTEIN ICFG"/>
    <property type="match status" value="1"/>
</dbReference>
<dbReference type="Pfam" id="PF00015">
    <property type="entry name" value="MCPsignal"/>
    <property type="match status" value="1"/>
</dbReference>
<dbReference type="SUPFAM" id="SSF58104">
    <property type="entry name" value="Methyl-accepting chemotaxis protein (MCP) signaling domain"/>
    <property type="match status" value="1"/>
</dbReference>
<feature type="domain" description="Methyl-accepting transducer" evidence="6">
    <location>
        <begin position="216"/>
        <end position="431"/>
    </location>
</feature>
<dbReference type="GO" id="GO:0004888">
    <property type="term" value="F:transmembrane signaling receptor activity"/>
    <property type="evidence" value="ECO:0007669"/>
    <property type="project" value="TreeGrafter"/>
</dbReference>
<dbReference type="Gene3D" id="1.10.287.950">
    <property type="entry name" value="Methyl-accepting chemotaxis protein"/>
    <property type="match status" value="1"/>
</dbReference>
<organism evidence="7 8">
    <name type="scientific">Pseudoduganella aquatica</name>
    <dbReference type="NCBI Taxonomy" id="2660641"/>
    <lineage>
        <taxon>Bacteria</taxon>
        <taxon>Pseudomonadati</taxon>
        <taxon>Pseudomonadota</taxon>
        <taxon>Betaproteobacteria</taxon>
        <taxon>Burkholderiales</taxon>
        <taxon>Oxalobacteraceae</taxon>
        <taxon>Telluria group</taxon>
        <taxon>Pseudoduganella</taxon>
    </lineage>
</organism>
<name>A0A7X4KL80_9BURK</name>
<evidence type="ECO:0000313" key="7">
    <source>
        <dbReference type="EMBL" id="MYN06882.1"/>
    </source>
</evidence>
<proteinExistence type="inferred from homology"/>
<evidence type="ECO:0000259" key="6">
    <source>
        <dbReference type="PROSITE" id="PS50111"/>
    </source>
</evidence>
<evidence type="ECO:0000256" key="1">
    <source>
        <dbReference type="ARBA" id="ARBA00022500"/>
    </source>
</evidence>
<comment type="similarity">
    <text evidence="2">Belongs to the methyl-accepting chemotaxis (MCP) protein family.</text>
</comment>
<dbReference type="GO" id="GO:0006935">
    <property type="term" value="P:chemotaxis"/>
    <property type="evidence" value="ECO:0007669"/>
    <property type="project" value="UniProtKB-KW"/>
</dbReference>
<dbReference type="InterPro" id="IPR004089">
    <property type="entry name" value="MCPsignal_dom"/>
</dbReference>
<accession>A0A7X4KL80</accession>
<evidence type="ECO:0000256" key="5">
    <source>
        <dbReference type="SAM" id="Phobius"/>
    </source>
</evidence>
<dbReference type="GO" id="GO:0005886">
    <property type="term" value="C:plasma membrane"/>
    <property type="evidence" value="ECO:0007669"/>
    <property type="project" value="TreeGrafter"/>
</dbReference>
<dbReference type="AlphaFoldDB" id="A0A7X4KL80"/>
<keyword evidence="8" id="KW-1185">Reference proteome</keyword>
<keyword evidence="1" id="KW-0145">Chemotaxis</keyword>
<dbReference type="PANTHER" id="PTHR43531:SF11">
    <property type="entry name" value="METHYL-ACCEPTING CHEMOTAXIS PROTEIN 3"/>
    <property type="match status" value="1"/>
</dbReference>
<dbReference type="PROSITE" id="PS50111">
    <property type="entry name" value="CHEMOTAXIS_TRANSDUC_2"/>
    <property type="match status" value="1"/>
</dbReference>